<keyword evidence="8" id="KW-1185">Reference proteome</keyword>
<accession>A0A192GZL3</accession>
<dbReference type="Pfam" id="PF16403">
    <property type="entry name" value="Bact_surface_Ig-like"/>
    <property type="match status" value="1"/>
</dbReference>
<keyword evidence="3" id="KW-0732">Signal</keyword>
<evidence type="ECO:0000256" key="3">
    <source>
        <dbReference type="ARBA" id="ARBA00022729"/>
    </source>
</evidence>
<dbReference type="Proteomes" id="UP000078582">
    <property type="component" value="Chromosome"/>
</dbReference>
<keyword evidence="5" id="KW-0572">Peptidoglycan-anchor</keyword>
<dbReference type="Gene3D" id="2.60.40.10">
    <property type="entry name" value="Immunoglobulins"/>
    <property type="match status" value="1"/>
</dbReference>
<evidence type="ECO:0000313" key="8">
    <source>
        <dbReference type="Proteomes" id="UP000078582"/>
    </source>
</evidence>
<evidence type="ECO:0000256" key="5">
    <source>
        <dbReference type="ARBA" id="ARBA00023088"/>
    </source>
</evidence>
<dbReference type="EMBL" id="CP014873">
    <property type="protein sequence ID" value="ANK61478.1"/>
    <property type="molecule type" value="Genomic_DNA"/>
</dbReference>
<keyword evidence="4" id="KW-0677">Repeat</keyword>
<evidence type="ECO:0000256" key="4">
    <source>
        <dbReference type="ARBA" id="ARBA00022737"/>
    </source>
</evidence>
<dbReference type="InterPro" id="IPR013783">
    <property type="entry name" value="Ig-like_fold"/>
</dbReference>
<reference evidence="7 8" key="1">
    <citation type="submission" date="2016-03" db="EMBL/GenBank/DDBJ databases">
        <title>Pediococcus and Lactobacillus from brewery environment - whole genome sequencing and assembly.</title>
        <authorList>
            <person name="Behr J."/>
            <person name="Geissler A.J."/>
            <person name="Vogel R.F."/>
        </authorList>
    </citation>
    <scope>NUCLEOTIDE SEQUENCE [LARGE SCALE GENOMIC DNA]</scope>
    <source>
        <strain evidence="7 8">TMW 1.1989</strain>
    </source>
</reference>
<keyword evidence="1" id="KW-0134">Cell wall</keyword>
<keyword evidence="2" id="KW-0964">Secreted</keyword>
<dbReference type="Pfam" id="PF00746">
    <property type="entry name" value="Gram_pos_anchor"/>
    <property type="match status" value="1"/>
</dbReference>
<feature type="domain" description="Gram-positive cocci surface proteins LPxTG" evidence="6">
    <location>
        <begin position="859"/>
        <end position="893"/>
    </location>
</feature>
<protein>
    <recommendedName>
        <fullName evidence="6">Gram-positive cocci surface proteins LPxTG domain-containing protein</fullName>
    </recommendedName>
</protein>
<sequence length="893" mass="92756">MNGFSIDYTKPGASEPSHYVVNLNSAFAKVGTNGFYPSLEVSNQVVDYGVDYNLKNTATANDIEDGDITSNIVVKDDGGFDTKQSGSYNVTYAVTDKDGNETDQTVTVTVKAVANVQYEDEAGNSLGTGSASYPDGAFVGKGYTTSPGTIAGYTYERLANGSAAATGTLTTTPQTVIYVYQQNGAAVTVQYEDEQGNSLGTGSASYPDGAFVGKDYTTSPGTIAGYTYERLANGSAAATGTLTTTPQTVTYVYQQNGAAVTVQYEDEQGNSLGTGSAAYPDGTFVGKSYTTSPGTVSGYTYDRLATGSAAATGTLTTTPQTVTYVYQQNPVKAATVTVQYEDEQGNSLGTGSAAYPDGAFVGKGYTTSPGTVSGYTYERLGNGSAAASGKLTTTPQTVTYVYQQNPVKAATVTVQYEDEQGNSLGTGSAAYPDGAFVGMGYTTSPGTISGYTYERLATGSAAVTGTLTTTPQTVTYVYQQNPIKAATVTVQYEDEQGNSLGTGSVVYPDGAFIGKSYTTSPGTISGYTYERLATDSAAATGTLTTTPQTVIYVYQQNGAAVTVQYEDEQGNSLGTGSASYPDGAFVGKGYTTSPGTISGYTYERLGNGSAAASGKLTTTPQTVTYVYQQNPVKAATVTVQYEDEQGNSLGTGSASYPDGAFVGKGYTTDSKTITGYTYDRLATGSAAATGTLTTTPQTVTYVYQQNPVKAATVTVQYEDEQGNSLGTGSTVYPDGAFVGKGYTTSPGTIAGYTYERLAAGSAAATGTLTTTPQTVTYVYQRVTAVQPTVPTQSQPTTKATKKVVASKISTKKIPVTGKTSTKLVKTKQLVTGFTNKKVKQAATTTKAVPVVEKNKMTKLPQTGETQAQSSSALGVLLLELSGLLMFGFKKRKN</sequence>
<evidence type="ECO:0000256" key="1">
    <source>
        <dbReference type="ARBA" id="ARBA00022512"/>
    </source>
</evidence>
<gene>
    <name evidence="7" type="ORF">AYR53_01095</name>
</gene>
<name>A0A192GZL3_9LACO</name>
<dbReference type="OrthoDB" id="2285788at2"/>
<dbReference type="Pfam" id="PF06458">
    <property type="entry name" value="MucBP"/>
    <property type="match status" value="9"/>
</dbReference>
<proteinExistence type="predicted"/>
<dbReference type="NCBIfam" id="TIGR01167">
    <property type="entry name" value="LPXTG_anchor"/>
    <property type="match status" value="1"/>
</dbReference>
<organism evidence="7 8">
    <name type="scientific">Loigolactobacillus backii</name>
    <dbReference type="NCBI Taxonomy" id="375175"/>
    <lineage>
        <taxon>Bacteria</taxon>
        <taxon>Bacillati</taxon>
        <taxon>Bacillota</taxon>
        <taxon>Bacilli</taxon>
        <taxon>Lactobacillales</taxon>
        <taxon>Lactobacillaceae</taxon>
        <taxon>Loigolactobacillus</taxon>
    </lineage>
</organism>
<dbReference type="PROSITE" id="PS50847">
    <property type="entry name" value="GRAM_POS_ANCHORING"/>
    <property type="match status" value="1"/>
</dbReference>
<dbReference type="InterPro" id="IPR032179">
    <property type="entry name" value="Cry22Aa_Ig-like"/>
</dbReference>
<dbReference type="InterPro" id="IPR019931">
    <property type="entry name" value="LPXTG_anchor"/>
</dbReference>
<dbReference type="InterPro" id="IPR009459">
    <property type="entry name" value="MucBP_dom"/>
</dbReference>
<evidence type="ECO:0000259" key="6">
    <source>
        <dbReference type="PROSITE" id="PS50847"/>
    </source>
</evidence>
<dbReference type="Gene3D" id="3.10.20.320">
    <property type="entry name" value="Putative peptidoglycan bound protein (lpxtg motif)"/>
    <property type="match status" value="9"/>
</dbReference>
<dbReference type="STRING" id="375175.AYR53_01095"/>
<dbReference type="AlphaFoldDB" id="A0A192GZL3"/>
<evidence type="ECO:0000313" key="7">
    <source>
        <dbReference type="EMBL" id="ANK61478.1"/>
    </source>
</evidence>
<evidence type="ECO:0000256" key="2">
    <source>
        <dbReference type="ARBA" id="ARBA00022525"/>
    </source>
</evidence>